<dbReference type="EMBL" id="AWQX01000010">
    <property type="protein sequence ID" value="EST36397.1"/>
    <property type="molecule type" value="Genomic_DNA"/>
</dbReference>
<name>V6KW80_STRRC</name>
<dbReference type="AlphaFoldDB" id="V6KW80"/>
<evidence type="ECO:0000313" key="1">
    <source>
        <dbReference type="EMBL" id="EST36397.1"/>
    </source>
</evidence>
<gene>
    <name evidence="1" type="ORF">M878_02110</name>
</gene>
<protein>
    <submittedName>
        <fullName evidence="1">Uncharacterized protein</fullName>
    </submittedName>
</protein>
<dbReference type="HOGENOM" id="CLU_3277483_0_0_11"/>
<comment type="caution">
    <text evidence="1">The sequence shown here is derived from an EMBL/GenBank/DDBJ whole genome shotgun (WGS) entry which is preliminary data.</text>
</comment>
<reference evidence="1 2" key="1">
    <citation type="journal article" date="2014" name="Genome Announc.">
        <title>Draft Genome Sequence of Streptomyces roseochromogenes subsp. oscitans DS 12.976, Producer of the Aminocoumarin Antibiotic Clorobiocin.</title>
        <authorList>
            <person name="Ruckert C."/>
            <person name="Kalinowski J."/>
            <person name="Heide L."/>
            <person name="Apel A.K."/>
        </authorList>
    </citation>
    <scope>NUCLEOTIDE SEQUENCE [LARGE SCALE GENOMIC DNA]</scope>
    <source>
        <strain evidence="1 2">DS 12.976</strain>
    </source>
</reference>
<proteinExistence type="predicted"/>
<accession>V6KW80</accession>
<organism evidence="1 2">
    <name type="scientific">Streptomyces roseochromogenus subsp. oscitans DS 12.976</name>
    <dbReference type="NCBI Taxonomy" id="1352936"/>
    <lineage>
        <taxon>Bacteria</taxon>
        <taxon>Bacillati</taxon>
        <taxon>Actinomycetota</taxon>
        <taxon>Actinomycetes</taxon>
        <taxon>Kitasatosporales</taxon>
        <taxon>Streptomycetaceae</taxon>
        <taxon>Streptomyces</taxon>
    </lineage>
</organism>
<sequence>MSGGSQPLWHSEPYGLGLEMACVVGADGTKPGDSQKLVTVL</sequence>
<dbReference type="PATRIC" id="fig|1352936.5.peg.468"/>
<keyword evidence="2" id="KW-1185">Reference proteome</keyword>
<dbReference type="Proteomes" id="UP000017984">
    <property type="component" value="Chromosome"/>
</dbReference>
<dbReference type="STRING" id="1352936.M878_02110"/>
<dbReference type="RefSeq" id="WP_023544454.1">
    <property type="nucleotide sequence ID" value="NZ_CM002285.1"/>
</dbReference>
<evidence type="ECO:0000313" key="2">
    <source>
        <dbReference type="Proteomes" id="UP000017984"/>
    </source>
</evidence>